<reference evidence="1" key="1">
    <citation type="journal article" date="2020" name="bioRxiv">
        <title>Hybrid origin of Populus tomentosa Carr. identified through genome sequencing and phylogenomic analysis.</title>
        <authorList>
            <person name="An X."/>
            <person name="Gao K."/>
            <person name="Chen Z."/>
            <person name="Li J."/>
            <person name="Yang X."/>
            <person name="Yang X."/>
            <person name="Zhou J."/>
            <person name="Guo T."/>
            <person name="Zhao T."/>
            <person name="Huang S."/>
            <person name="Miao D."/>
            <person name="Khan W.U."/>
            <person name="Rao P."/>
            <person name="Ye M."/>
            <person name="Lei B."/>
            <person name="Liao W."/>
            <person name="Wang J."/>
            <person name="Ji L."/>
            <person name="Li Y."/>
            <person name="Guo B."/>
            <person name="Mustafa N.S."/>
            <person name="Li S."/>
            <person name="Yun Q."/>
            <person name="Keller S.R."/>
            <person name="Mao J."/>
            <person name="Zhang R."/>
            <person name="Strauss S.H."/>
        </authorList>
    </citation>
    <scope>NUCLEOTIDE SEQUENCE</scope>
    <source>
        <strain evidence="1">GM15</strain>
        <tissue evidence="1">Leaf</tissue>
    </source>
</reference>
<keyword evidence="2" id="KW-1185">Reference proteome</keyword>
<evidence type="ECO:0000313" key="2">
    <source>
        <dbReference type="Proteomes" id="UP000886885"/>
    </source>
</evidence>
<evidence type="ECO:0000313" key="1">
    <source>
        <dbReference type="EMBL" id="KAG6744860.1"/>
    </source>
</evidence>
<sequence length="110" mass="11370">MVTTQGGAIFATIVGFNQGLVPELEGAAGSMAETASPCNSYWPVLIAGAGGGAQRWKEELKLVLLSGGVCRSGNERVAGARLVMVRGEVGCLYCVCWGSKLICIPSPEVP</sequence>
<dbReference type="EMBL" id="JAAWWB010000031">
    <property type="protein sequence ID" value="KAG6744860.1"/>
    <property type="molecule type" value="Genomic_DNA"/>
</dbReference>
<comment type="caution">
    <text evidence="1">The sequence shown here is derived from an EMBL/GenBank/DDBJ whole genome shotgun (WGS) entry which is preliminary data.</text>
</comment>
<name>A0A8X8C8B0_POPTO</name>
<organism evidence="1 2">
    <name type="scientific">Populus tomentosa</name>
    <name type="common">Chinese white poplar</name>
    <dbReference type="NCBI Taxonomy" id="118781"/>
    <lineage>
        <taxon>Eukaryota</taxon>
        <taxon>Viridiplantae</taxon>
        <taxon>Streptophyta</taxon>
        <taxon>Embryophyta</taxon>
        <taxon>Tracheophyta</taxon>
        <taxon>Spermatophyta</taxon>
        <taxon>Magnoliopsida</taxon>
        <taxon>eudicotyledons</taxon>
        <taxon>Gunneridae</taxon>
        <taxon>Pentapetalae</taxon>
        <taxon>rosids</taxon>
        <taxon>fabids</taxon>
        <taxon>Malpighiales</taxon>
        <taxon>Salicaceae</taxon>
        <taxon>Saliceae</taxon>
        <taxon>Populus</taxon>
    </lineage>
</organism>
<protein>
    <submittedName>
        <fullName evidence="1">Uncharacterized protein</fullName>
    </submittedName>
</protein>
<proteinExistence type="predicted"/>
<gene>
    <name evidence="1" type="ORF">POTOM_051500</name>
</gene>
<dbReference type="Proteomes" id="UP000886885">
    <property type="component" value="Chromosome 16A"/>
</dbReference>
<accession>A0A8X8C8B0</accession>
<dbReference type="AlphaFoldDB" id="A0A8X8C8B0"/>